<sequence>MDWDDEEYAPPPPGVGVVKPASVWDDEDKEDDDVKESWEDDEPPKPAAEAAAAAPGKPVGKKGVLDKKGKEPVKATAVKLDPIAEKLRQQRLVEEADLMVSKDLFKQSGEEEKSLDDFVPKSEDEFKEYAALVAAKLTPFDKSFHYLTMLKAIIRLASVSLKAADTKELGAALSVITNEKVKAEKDSAAKKKAGPKKKQLHIEKADDDDYRHGGYVDNDDYDFM</sequence>
<feature type="compositionally biased region" description="Basic and acidic residues" evidence="5">
    <location>
        <begin position="200"/>
        <end position="214"/>
    </location>
</feature>
<evidence type="ECO:0000313" key="7">
    <source>
        <dbReference type="Proteomes" id="UP000265515"/>
    </source>
</evidence>
<dbReference type="Gene3D" id="1.10.246.60">
    <property type="entry name" value="Eukaryotic translation initiation factor 3 like domains"/>
    <property type="match status" value="1"/>
</dbReference>
<dbReference type="EMBL" id="BFEA01000571">
    <property type="protein sequence ID" value="GBG86610.1"/>
    <property type="molecule type" value="Genomic_DNA"/>
</dbReference>
<comment type="subunit">
    <text evidence="4">Component of the eukaryotic translation initiation factor 3 (eIF-3) complex.</text>
</comment>
<dbReference type="STRING" id="69332.A0A388LWA2"/>
<evidence type="ECO:0000256" key="1">
    <source>
        <dbReference type="ARBA" id="ARBA00022490"/>
    </source>
</evidence>
<organism evidence="6 7">
    <name type="scientific">Chara braunii</name>
    <name type="common">Braun's stonewort</name>
    <dbReference type="NCBI Taxonomy" id="69332"/>
    <lineage>
        <taxon>Eukaryota</taxon>
        <taxon>Viridiplantae</taxon>
        <taxon>Streptophyta</taxon>
        <taxon>Charophyceae</taxon>
        <taxon>Charales</taxon>
        <taxon>Characeae</taxon>
        <taxon>Chara</taxon>
    </lineage>
</organism>
<evidence type="ECO:0000256" key="2">
    <source>
        <dbReference type="ARBA" id="ARBA00022540"/>
    </source>
</evidence>
<dbReference type="GO" id="GO:0005852">
    <property type="term" value="C:eukaryotic translation initiation factor 3 complex"/>
    <property type="evidence" value="ECO:0007669"/>
    <property type="project" value="UniProtKB-UniRule"/>
</dbReference>
<dbReference type="GO" id="GO:0033290">
    <property type="term" value="C:eukaryotic 48S preinitiation complex"/>
    <property type="evidence" value="ECO:0007669"/>
    <property type="project" value="UniProtKB-UniRule"/>
</dbReference>
<evidence type="ECO:0000256" key="4">
    <source>
        <dbReference type="HAMAP-Rule" id="MF_03009"/>
    </source>
</evidence>
<dbReference type="OrthoDB" id="20381at2759"/>
<dbReference type="GO" id="GO:0001732">
    <property type="term" value="P:formation of cytoplasmic translation initiation complex"/>
    <property type="evidence" value="ECO:0007669"/>
    <property type="project" value="UniProtKB-UniRule"/>
</dbReference>
<proteinExistence type="inferred from homology"/>
<feature type="compositionally biased region" description="Low complexity" evidence="5">
    <location>
        <begin position="47"/>
        <end position="62"/>
    </location>
</feature>
<evidence type="ECO:0000256" key="3">
    <source>
        <dbReference type="ARBA" id="ARBA00022917"/>
    </source>
</evidence>
<feature type="region of interest" description="Disordered" evidence="5">
    <location>
        <begin position="184"/>
        <end position="224"/>
    </location>
</feature>
<evidence type="ECO:0000313" key="6">
    <source>
        <dbReference type="EMBL" id="GBG86610.1"/>
    </source>
</evidence>
<dbReference type="PANTHER" id="PTHR21681">
    <property type="entry name" value="EUKARYOTIC TRANSLATION INITIATION FACTOR 3 SUBUNIT J"/>
    <property type="match status" value="1"/>
</dbReference>
<feature type="compositionally biased region" description="Acidic residues" evidence="5">
    <location>
        <begin position="24"/>
        <end position="42"/>
    </location>
</feature>
<dbReference type="GO" id="GO:0003743">
    <property type="term" value="F:translation initiation factor activity"/>
    <property type="evidence" value="ECO:0007669"/>
    <property type="project" value="UniProtKB-UniRule"/>
</dbReference>
<evidence type="ECO:0000256" key="5">
    <source>
        <dbReference type="SAM" id="MobiDB-lite"/>
    </source>
</evidence>
<dbReference type="Gramene" id="GBG86610">
    <property type="protein sequence ID" value="GBG86610"/>
    <property type="gene ID" value="CBR_g41674"/>
</dbReference>
<reference evidence="6 7" key="1">
    <citation type="journal article" date="2018" name="Cell">
        <title>The Chara Genome: Secondary Complexity and Implications for Plant Terrestrialization.</title>
        <authorList>
            <person name="Nishiyama T."/>
            <person name="Sakayama H."/>
            <person name="Vries J.D."/>
            <person name="Buschmann H."/>
            <person name="Saint-Marcoux D."/>
            <person name="Ullrich K.K."/>
            <person name="Haas F.B."/>
            <person name="Vanderstraeten L."/>
            <person name="Becker D."/>
            <person name="Lang D."/>
            <person name="Vosolsobe S."/>
            <person name="Rombauts S."/>
            <person name="Wilhelmsson P.K.I."/>
            <person name="Janitza P."/>
            <person name="Kern R."/>
            <person name="Heyl A."/>
            <person name="Rumpler F."/>
            <person name="Villalobos L.I.A.C."/>
            <person name="Clay J.M."/>
            <person name="Skokan R."/>
            <person name="Toyoda A."/>
            <person name="Suzuki Y."/>
            <person name="Kagoshima H."/>
            <person name="Schijlen E."/>
            <person name="Tajeshwar N."/>
            <person name="Catarino B."/>
            <person name="Hetherington A.J."/>
            <person name="Saltykova A."/>
            <person name="Bonnot C."/>
            <person name="Breuninger H."/>
            <person name="Symeonidi A."/>
            <person name="Radhakrishnan G.V."/>
            <person name="Van Nieuwerburgh F."/>
            <person name="Deforce D."/>
            <person name="Chang C."/>
            <person name="Karol K.G."/>
            <person name="Hedrich R."/>
            <person name="Ulvskov P."/>
            <person name="Glockner G."/>
            <person name="Delwiche C.F."/>
            <person name="Petrasek J."/>
            <person name="Van de Peer Y."/>
            <person name="Friml J."/>
            <person name="Beilby M."/>
            <person name="Dolan L."/>
            <person name="Kohara Y."/>
            <person name="Sugano S."/>
            <person name="Fujiyama A."/>
            <person name="Delaux P.-M."/>
            <person name="Quint M."/>
            <person name="TheiBen G."/>
            <person name="Hagemann M."/>
            <person name="Harholt J."/>
            <person name="Dunand C."/>
            <person name="Zachgo S."/>
            <person name="Langdale J."/>
            <person name="Maumus F."/>
            <person name="Straeten D.V.D."/>
            <person name="Gould S.B."/>
            <person name="Rensing S.A."/>
        </authorList>
    </citation>
    <scope>NUCLEOTIDE SEQUENCE [LARGE SCALE GENOMIC DNA]</scope>
    <source>
        <strain evidence="6 7">S276</strain>
    </source>
</reference>
<dbReference type="InterPro" id="IPR013906">
    <property type="entry name" value="eIF3j"/>
</dbReference>
<keyword evidence="1 4" id="KW-0963">Cytoplasm</keyword>
<comment type="function">
    <text evidence="4">Component of the eukaryotic translation initiation factor 3 (eIF-3) complex, which is involved in protein synthesis of a specialized repertoire of mRNAs and, together with other initiation factors, stimulates binding of mRNA and methionyl-tRNAi to the 40S ribosome. The eIF-3 complex specifically targets and initiates translation of a subset of mRNAs involved in cell proliferation.</text>
</comment>
<comment type="subcellular location">
    <subcellularLocation>
        <location evidence="4">Cytoplasm</location>
    </subcellularLocation>
</comment>
<dbReference type="Pfam" id="PF08597">
    <property type="entry name" value="eIF3_subunit"/>
    <property type="match status" value="1"/>
</dbReference>
<dbReference type="InterPro" id="IPR023194">
    <property type="entry name" value="eIF3-like_dom_sf"/>
</dbReference>
<dbReference type="GO" id="GO:0016282">
    <property type="term" value="C:eukaryotic 43S preinitiation complex"/>
    <property type="evidence" value="ECO:0007669"/>
    <property type="project" value="UniProtKB-UniRule"/>
</dbReference>
<gene>
    <name evidence="6" type="ORF">CBR_g41674</name>
</gene>
<accession>A0A388LWA2</accession>
<keyword evidence="2 4" id="KW-0396">Initiation factor</keyword>
<name>A0A388LWA2_CHABU</name>
<keyword evidence="3 4" id="KW-0648">Protein biosynthesis</keyword>
<dbReference type="Proteomes" id="UP000265515">
    <property type="component" value="Unassembled WGS sequence"/>
</dbReference>
<protein>
    <recommendedName>
        <fullName evidence="4">Eukaryotic translation initiation factor 3 subunit J</fullName>
        <shortName evidence="4">eIF3j</shortName>
    </recommendedName>
</protein>
<dbReference type="PANTHER" id="PTHR21681:SF0">
    <property type="entry name" value="EUKARYOTIC TRANSLATION INITIATION FACTOR 3 SUBUNIT J"/>
    <property type="match status" value="1"/>
</dbReference>
<feature type="region of interest" description="Disordered" evidence="5">
    <location>
        <begin position="1"/>
        <end position="71"/>
    </location>
</feature>
<comment type="similarity">
    <text evidence="4">Belongs to the eIF-3 subunit J family.</text>
</comment>
<keyword evidence="7" id="KW-1185">Reference proteome</keyword>
<comment type="caution">
    <text evidence="6">The sequence shown here is derived from an EMBL/GenBank/DDBJ whole genome shotgun (WGS) entry which is preliminary data.</text>
</comment>
<dbReference type="HAMAP" id="MF_03009">
    <property type="entry name" value="eIF3j"/>
    <property type="match status" value="1"/>
</dbReference>
<dbReference type="AlphaFoldDB" id="A0A388LWA2"/>
<feature type="compositionally biased region" description="Basic residues" evidence="5">
    <location>
        <begin position="190"/>
        <end position="199"/>
    </location>
</feature>
<dbReference type="OMA" id="KPHYALW"/>